<keyword evidence="2" id="KW-0472">Membrane</keyword>
<accession>A0ABD1HH93</accession>
<reference evidence="3 4" key="1">
    <citation type="submission" date="2024-06" db="EMBL/GenBank/DDBJ databases">
        <title>A chromosome level genome sequence of Diviner's sage (Salvia divinorum).</title>
        <authorList>
            <person name="Ford S.A."/>
            <person name="Ro D.-K."/>
            <person name="Ness R.W."/>
            <person name="Phillips M.A."/>
        </authorList>
    </citation>
    <scope>NUCLEOTIDE SEQUENCE [LARGE SCALE GENOMIC DNA]</scope>
    <source>
        <strain evidence="3">SAF-2024a</strain>
        <tissue evidence="3">Leaf</tissue>
    </source>
</reference>
<evidence type="ECO:0000256" key="2">
    <source>
        <dbReference type="SAM" id="Phobius"/>
    </source>
</evidence>
<name>A0ABD1HH93_SALDI</name>
<keyword evidence="2" id="KW-0812">Transmembrane</keyword>
<evidence type="ECO:0000313" key="4">
    <source>
        <dbReference type="Proteomes" id="UP001567538"/>
    </source>
</evidence>
<sequence length="711" mass="78424">MATNDESWMREKLEAPMPLIGMYVALASLACAAAIAADLVHAFRSKKLWFPSNHFFLNATTLALLSVALKLPADITTNMTAVTDRLARISSLALMSTAMANILPSLGSMSDGDILINVTAVSILIATVAADVSIQIVGTRSFRSHRLLLPEEILTLILMLLLLLVFVSTAILVLAKKKCLDALYQERHSLAAGATQVSDDEVGAAVVDRLTNLVKKYWVMTEASSPQFLIARSSACAAAGVICAANALILVQAIVRTLVAHRSLSLTGSSYGASSKWILLVQTAGVIFGTISTSFRWFTAVRYRCSDARSLRCEFEVDDSWTRKLVEWQESPIHPLIRHRECRRYLYNARGIFVYLMLIAQTCCVLFYNLVLVISCYIACAVVNTRPRSPLDLPDCILPIPKQLDQVLKAARRKNPSTNLIEFMRASTFRGVAEFDSLFVKCLHDKDPKSCWSLAVVTLTSIAIAVPNIEKSKVDQLVENVRDGLFFVEIVEESFYSGGEWKNIRKAADFWLRVDLFRKWQEFDLAEIRSSSPSFKHAVDRLAREGERIASGLKTDEPECPMFNPENWNPRIIAANSTYRICNTILRGCADEENAAGGDDDKFFFSRLSGIIADVLAACLTNLERVISEKCRLNSIEEREKSVLQASLLLGRSEAILNVLADRVLPAGLNEADAAYVEEWRSAMLPEMSSAGSITPSEGSGSSDEGEFGCS</sequence>
<dbReference type="PANTHER" id="PTHR35307">
    <property type="entry name" value="PROTEIN, PUTATIVE-RELATED"/>
    <property type="match status" value="1"/>
</dbReference>
<feature type="transmembrane region" description="Helical" evidence="2">
    <location>
        <begin position="153"/>
        <end position="175"/>
    </location>
</feature>
<keyword evidence="2" id="KW-1133">Transmembrane helix</keyword>
<evidence type="ECO:0000313" key="3">
    <source>
        <dbReference type="EMBL" id="KAL1555816.1"/>
    </source>
</evidence>
<dbReference type="Proteomes" id="UP001567538">
    <property type="component" value="Unassembled WGS sequence"/>
</dbReference>
<feature type="transmembrane region" description="Helical" evidence="2">
    <location>
        <begin position="275"/>
        <end position="299"/>
    </location>
</feature>
<feature type="transmembrane region" description="Helical" evidence="2">
    <location>
        <begin position="55"/>
        <end position="73"/>
    </location>
</feature>
<feature type="transmembrane region" description="Helical" evidence="2">
    <location>
        <begin position="20"/>
        <end position="43"/>
    </location>
</feature>
<comment type="caution">
    <text evidence="3">The sequence shown here is derived from an EMBL/GenBank/DDBJ whole genome shotgun (WGS) entry which is preliminary data.</text>
</comment>
<dbReference type="PANTHER" id="PTHR35307:SF3">
    <property type="entry name" value="DUF4220 DOMAIN-CONTAINING PROTEIN"/>
    <property type="match status" value="1"/>
</dbReference>
<feature type="transmembrane region" description="Helical" evidence="2">
    <location>
        <begin position="235"/>
        <end position="255"/>
    </location>
</feature>
<feature type="region of interest" description="Disordered" evidence="1">
    <location>
        <begin position="689"/>
        <end position="711"/>
    </location>
</feature>
<evidence type="ECO:0000256" key="1">
    <source>
        <dbReference type="SAM" id="MobiDB-lite"/>
    </source>
</evidence>
<dbReference type="EMBL" id="JBEAFC010000005">
    <property type="protein sequence ID" value="KAL1555816.1"/>
    <property type="molecule type" value="Genomic_DNA"/>
</dbReference>
<protein>
    <submittedName>
        <fullName evidence="3">Uncharacterized protein</fullName>
    </submittedName>
</protein>
<feature type="transmembrane region" description="Helical" evidence="2">
    <location>
        <begin position="85"/>
        <end position="103"/>
    </location>
</feature>
<gene>
    <name evidence="3" type="ORF">AAHA92_11511</name>
</gene>
<proteinExistence type="predicted"/>
<keyword evidence="4" id="KW-1185">Reference proteome</keyword>
<feature type="transmembrane region" description="Helical" evidence="2">
    <location>
        <begin position="352"/>
        <end position="374"/>
    </location>
</feature>
<feature type="transmembrane region" description="Helical" evidence="2">
    <location>
        <begin position="115"/>
        <end position="138"/>
    </location>
</feature>
<organism evidence="3 4">
    <name type="scientific">Salvia divinorum</name>
    <name type="common">Maria pastora</name>
    <name type="synonym">Diviner's sage</name>
    <dbReference type="NCBI Taxonomy" id="28513"/>
    <lineage>
        <taxon>Eukaryota</taxon>
        <taxon>Viridiplantae</taxon>
        <taxon>Streptophyta</taxon>
        <taxon>Embryophyta</taxon>
        <taxon>Tracheophyta</taxon>
        <taxon>Spermatophyta</taxon>
        <taxon>Magnoliopsida</taxon>
        <taxon>eudicotyledons</taxon>
        <taxon>Gunneridae</taxon>
        <taxon>Pentapetalae</taxon>
        <taxon>asterids</taxon>
        <taxon>lamiids</taxon>
        <taxon>Lamiales</taxon>
        <taxon>Lamiaceae</taxon>
        <taxon>Nepetoideae</taxon>
        <taxon>Mentheae</taxon>
        <taxon>Salviinae</taxon>
        <taxon>Salvia</taxon>
        <taxon>Salvia subgen. Calosphace</taxon>
    </lineage>
</organism>
<dbReference type="AlphaFoldDB" id="A0ABD1HH93"/>